<keyword evidence="2" id="KW-1185">Reference proteome</keyword>
<dbReference type="EMBL" id="JAHQIW010002957">
    <property type="protein sequence ID" value="KAJ1356879.1"/>
    <property type="molecule type" value="Genomic_DNA"/>
</dbReference>
<proteinExistence type="predicted"/>
<accession>A0AAD5N3J8</accession>
<gene>
    <name evidence="1" type="ORF">KIN20_014727</name>
</gene>
<name>A0AAD5N3J8_PARTN</name>
<protein>
    <submittedName>
        <fullName evidence="1">Uncharacterized protein</fullName>
    </submittedName>
</protein>
<evidence type="ECO:0000313" key="2">
    <source>
        <dbReference type="Proteomes" id="UP001196413"/>
    </source>
</evidence>
<dbReference type="Proteomes" id="UP001196413">
    <property type="component" value="Unassembled WGS sequence"/>
</dbReference>
<sequence length="118" mass="13814">MCYHRIRKAKQYDDDVLDEILPSYECRIEEDPSEDYELLVDGLEIPAEQVSVPQTKSSDGISTTTKELLEKGMDIKINSSATHLTRLTTNVSCRRSLQEDVHRHEQKKFQKYHKNDRF</sequence>
<organism evidence="1 2">
    <name type="scientific">Parelaphostrongylus tenuis</name>
    <name type="common">Meningeal worm</name>
    <dbReference type="NCBI Taxonomy" id="148309"/>
    <lineage>
        <taxon>Eukaryota</taxon>
        <taxon>Metazoa</taxon>
        <taxon>Ecdysozoa</taxon>
        <taxon>Nematoda</taxon>
        <taxon>Chromadorea</taxon>
        <taxon>Rhabditida</taxon>
        <taxon>Rhabditina</taxon>
        <taxon>Rhabditomorpha</taxon>
        <taxon>Strongyloidea</taxon>
        <taxon>Metastrongylidae</taxon>
        <taxon>Parelaphostrongylus</taxon>
    </lineage>
</organism>
<evidence type="ECO:0000313" key="1">
    <source>
        <dbReference type="EMBL" id="KAJ1356879.1"/>
    </source>
</evidence>
<reference evidence="1" key="1">
    <citation type="submission" date="2021-06" db="EMBL/GenBank/DDBJ databases">
        <title>Parelaphostrongylus tenuis whole genome reference sequence.</title>
        <authorList>
            <person name="Garwood T.J."/>
            <person name="Larsen P.A."/>
            <person name="Fountain-Jones N.M."/>
            <person name="Garbe J.R."/>
            <person name="Macchietto M.G."/>
            <person name="Kania S.A."/>
            <person name="Gerhold R.W."/>
            <person name="Richards J.E."/>
            <person name="Wolf T.M."/>
        </authorList>
    </citation>
    <scope>NUCLEOTIDE SEQUENCE</scope>
    <source>
        <strain evidence="1">MNPRO001-30</strain>
        <tissue evidence="1">Meninges</tissue>
    </source>
</reference>
<dbReference type="AlphaFoldDB" id="A0AAD5N3J8"/>
<comment type="caution">
    <text evidence="1">The sequence shown here is derived from an EMBL/GenBank/DDBJ whole genome shotgun (WGS) entry which is preliminary data.</text>
</comment>